<protein>
    <submittedName>
        <fullName evidence="1">Uncharacterized protein</fullName>
    </submittedName>
</protein>
<proteinExistence type="predicted"/>
<evidence type="ECO:0000313" key="2">
    <source>
        <dbReference type="Proteomes" id="UP001239111"/>
    </source>
</evidence>
<dbReference type="Proteomes" id="UP001239111">
    <property type="component" value="Chromosome 3"/>
</dbReference>
<organism evidence="1 2">
    <name type="scientific">Eretmocerus hayati</name>
    <dbReference type="NCBI Taxonomy" id="131215"/>
    <lineage>
        <taxon>Eukaryota</taxon>
        <taxon>Metazoa</taxon>
        <taxon>Ecdysozoa</taxon>
        <taxon>Arthropoda</taxon>
        <taxon>Hexapoda</taxon>
        <taxon>Insecta</taxon>
        <taxon>Pterygota</taxon>
        <taxon>Neoptera</taxon>
        <taxon>Endopterygota</taxon>
        <taxon>Hymenoptera</taxon>
        <taxon>Apocrita</taxon>
        <taxon>Proctotrupomorpha</taxon>
        <taxon>Chalcidoidea</taxon>
        <taxon>Aphelinidae</taxon>
        <taxon>Aphelininae</taxon>
        <taxon>Eretmocerus</taxon>
    </lineage>
</organism>
<accession>A0ACC2NIE3</accession>
<sequence length="394" mass="43732">MPSTGRGSLSPSLQDMEQEQDERNGQSSTAHDSEVSSGETPTLGEHGTSRDPGTSTDEQPQCVNKWALVAFVEENRGKERLRVNTENLHGFYDDIPTKEPIFMRNVVVDSEFVKEGWVRVLLKSETPEGLDSGKRIPVEKINDSSLEYAISQKTEMMDPKNIKKEKVEAMIHARDIKKEKVEAITKKKTETKESKPKKSKKSDEPNINAAATAQLNNELLGIACLGLESLSDGEQDGGGTEGIATKVAETDLLRRIEELEKVNSALVKKVQDQQDEPKKTTITSMPIVQERLCQNVDASNSSDSTTSQPCGGATANDSVEIVTVKQTCARVPARRRSSTSSLPPSKRKKVETTLEIPKHCNKDLYENDMAFLQEIEFEIDGKKVWLNRVYQLSP</sequence>
<keyword evidence="2" id="KW-1185">Reference proteome</keyword>
<comment type="caution">
    <text evidence="1">The sequence shown here is derived from an EMBL/GenBank/DDBJ whole genome shotgun (WGS) entry which is preliminary data.</text>
</comment>
<reference evidence="1" key="1">
    <citation type="submission" date="2023-04" db="EMBL/GenBank/DDBJ databases">
        <title>A chromosome-level genome assembly of the parasitoid wasp Eretmocerus hayati.</title>
        <authorList>
            <person name="Zhong Y."/>
            <person name="Liu S."/>
            <person name="Liu Y."/>
        </authorList>
    </citation>
    <scope>NUCLEOTIDE SEQUENCE</scope>
    <source>
        <strain evidence="1">ZJU_SS_LIU_2023</strain>
    </source>
</reference>
<gene>
    <name evidence="1" type="ORF">QAD02_002264</name>
</gene>
<evidence type="ECO:0000313" key="1">
    <source>
        <dbReference type="EMBL" id="KAJ8671005.1"/>
    </source>
</evidence>
<dbReference type="EMBL" id="CM056743">
    <property type="protein sequence ID" value="KAJ8671005.1"/>
    <property type="molecule type" value="Genomic_DNA"/>
</dbReference>
<name>A0ACC2NIE3_9HYME</name>